<evidence type="ECO:0008006" key="4">
    <source>
        <dbReference type="Google" id="ProtNLM"/>
    </source>
</evidence>
<dbReference type="AlphaFoldDB" id="A0A9P9EZM3"/>
<protein>
    <recommendedName>
        <fullName evidence="4">Secreted protein</fullName>
    </recommendedName>
</protein>
<sequence length="153" mass="17239">MTMGVPVMVGLLRLGATYCCDIVTLKTLPGLRVVVWDLNSASRGHVGPRKYRYLKLPQLVCKTTGNPQRRRLARSGHLASKEAWFGQAMRQPCWPTRCWSYPKRATRLMHRRCMASLVGLFECRWRWTSGLIARVVGSLAGQHLAVPWFGASG</sequence>
<feature type="signal peptide" evidence="1">
    <location>
        <begin position="1"/>
        <end position="19"/>
    </location>
</feature>
<gene>
    <name evidence="2" type="ORF">B0J13DRAFT_298005</name>
</gene>
<proteinExistence type="predicted"/>
<evidence type="ECO:0000313" key="3">
    <source>
        <dbReference type="Proteomes" id="UP000717696"/>
    </source>
</evidence>
<feature type="chain" id="PRO_5040332562" description="Secreted protein" evidence="1">
    <location>
        <begin position="20"/>
        <end position="153"/>
    </location>
</feature>
<keyword evidence="1" id="KW-0732">Signal</keyword>
<evidence type="ECO:0000313" key="2">
    <source>
        <dbReference type="EMBL" id="KAH7149141.1"/>
    </source>
</evidence>
<evidence type="ECO:0000256" key="1">
    <source>
        <dbReference type="SAM" id="SignalP"/>
    </source>
</evidence>
<dbReference type="EMBL" id="JAGMUU010000007">
    <property type="protein sequence ID" value="KAH7149141.1"/>
    <property type="molecule type" value="Genomic_DNA"/>
</dbReference>
<keyword evidence="3" id="KW-1185">Reference proteome</keyword>
<reference evidence="2" key="1">
    <citation type="journal article" date="2021" name="Nat. Commun.">
        <title>Genetic determinants of endophytism in the Arabidopsis root mycobiome.</title>
        <authorList>
            <person name="Mesny F."/>
            <person name="Miyauchi S."/>
            <person name="Thiergart T."/>
            <person name="Pickel B."/>
            <person name="Atanasova L."/>
            <person name="Karlsson M."/>
            <person name="Huettel B."/>
            <person name="Barry K.W."/>
            <person name="Haridas S."/>
            <person name="Chen C."/>
            <person name="Bauer D."/>
            <person name="Andreopoulos W."/>
            <person name="Pangilinan J."/>
            <person name="LaButti K."/>
            <person name="Riley R."/>
            <person name="Lipzen A."/>
            <person name="Clum A."/>
            <person name="Drula E."/>
            <person name="Henrissat B."/>
            <person name="Kohler A."/>
            <person name="Grigoriev I.V."/>
            <person name="Martin F.M."/>
            <person name="Hacquard S."/>
        </authorList>
    </citation>
    <scope>NUCLEOTIDE SEQUENCE</scope>
    <source>
        <strain evidence="2">MPI-CAGE-AT-0021</strain>
    </source>
</reference>
<comment type="caution">
    <text evidence="2">The sequence shown here is derived from an EMBL/GenBank/DDBJ whole genome shotgun (WGS) entry which is preliminary data.</text>
</comment>
<organism evidence="2 3">
    <name type="scientific">Dactylonectria estremocensis</name>
    <dbReference type="NCBI Taxonomy" id="1079267"/>
    <lineage>
        <taxon>Eukaryota</taxon>
        <taxon>Fungi</taxon>
        <taxon>Dikarya</taxon>
        <taxon>Ascomycota</taxon>
        <taxon>Pezizomycotina</taxon>
        <taxon>Sordariomycetes</taxon>
        <taxon>Hypocreomycetidae</taxon>
        <taxon>Hypocreales</taxon>
        <taxon>Nectriaceae</taxon>
        <taxon>Dactylonectria</taxon>
    </lineage>
</organism>
<accession>A0A9P9EZM3</accession>
<name>A0A9P9EZM3_9HYPO</name>
<dbReference type="Proteomes" id="UP000717696">
    <property type="component" value="Unassembled WGS sequence"/>
</dbReference>